<comment type="similarity">
    <text evidence="1">In the C-terminal section; belongs to the transposase 35 family.</text>
</comment>
<dbReference type="GO" id="GO:0003677">
    <property type="term" value="F:DNA binding"/>
    <property type="evidence" value="ECO:0007669"/>
    <property type="project" value="UniProtKB-KW"/>
</dbReference>
<accession>A0A401FRJ2</accession>
<protein>
    <recommendedName>
        <fullName evidence="9">Transposase</fullName>
    </recommendedName>
</protein>
<dbReference type="AlphaFoldDB" id="A0A401FRJ2"/>
<dbReference type="Pfam" id="PF07282">
    <property type="entry name" value="Cas12f1-like_TNB"/>
    <property type="match status" value="1"/>
</dbReference>
<evidence type="ECO:0000259" key="5">
    <source>
        <dbReference type="Pfam" id="PF01385"/>
    </source>
</evidence>
<reference evidence="8" key="2">
    <citation type="submission" date="2019-01" db="EMBL/GenBank/DDBJ databases">
        <title>Genome sequence of Desulfonema ishimotonii strain Tokyo 01.</title>
        <authorList>
            <person name="Fukui M."/>
        </authorList>
    </citation>
    <scope>NUCLEOTIDE SEQUENCE [LARGE SCALE GENOMIC DNA]</scope>
    <source>
        <strain evidence="8">Tokyo 01</strain>
    </source>
</reference>
<dbReference type="NCBIfam" id="NF040570">
    <property type="entry name" value="guided_TnpB"/>
    <property type="match status" value="1"/>
</dbReference>
<evidence type="ECO:0008006" key="9">
    <source>
        <dbReference type="Google" id="ProtNLM"/>
    </source>
</evidence>
<dbReference type="GO" id="GO:0006310">
    <property type="term" value="P:DNA recombination"/>
    <property type="evidence" value="ECO:0007669"/>
    <property type="project" value="UniProtKB-KW"/>
</dbReference>
<organism evidence="7 8">
    <name type="scientific">Desulfonema ishimotonii</name>
    <dbReference type="NCBI Taxonomy" id="45657"/>
    <lineage>
        <taxon>Bacteria</taxon>
        <taxon>Pseudomonadati</taxon>
        <taxon>Thermodesulfobacteriota</taxon>
        <taxon>Desulfobacteria</taxon>
        <taxon>Desulfobacterales</taxon>
        <taxon>Desulfococcaceae</taxon>
        <taxon>Desulfonema</taxon>
    </lineage>
</organism>
<keyword evidence="2" id="KW-0815">Transposition</keyword>
<evidence type="ECO:0000256" key="1">
    <source>
        <dbReference type="ARBA" id="ARBA00008761"/>
    </source>
</evidence>
<gene>
    <name evidence="7" type="ORF">DENIS_0523</name>
</gene>
<evidence type="ECO:0000259" key="6">
    <source>
        <dbReference type="Pfam" id="PF07282"/>
    </source>
</evidence>
<comment type="caution">
    <text evidence="7">The sequence shown here is derived from an EMBL/GenBank/DDBJ whole genome shotgun (WGS) entry which is preliminary data.</text>
</comment>
<evidence type="ECO:0000256" key="4">
    <source>
        <dbReference type="ARBA" id="ARBA00023172"/>
    </source>
</evidence>
<dbReference type="Proteomes" id="UP000288096">
    <property type="component" value="Unassembled WGS sequence"/>
</dbReference>
<keyword evidence="8" id="KW-1185">Reference proteome</keyword>
<dbReference type="InterPro" id="IPR010095">
    <property type="entry name" value="Cas12f1-like_TNB"/>
</dbReference>
<keyword evidence="4" id="KW-0233">DNA recombination</keyword>
<evidence type="ECO:0000313" key="8">
    <source>
        <dbReference type="Proteomes" id="UP000288096"/>
    </source>
</evidence>
<evidence type="ECO:0000256" key="2">
    <source>
        <dbReference type="ARBA" id="ARBA00022578"/>
    </source>
</evidence>
<dbReference type="NCBIfam" id="TIGR01766">
    <property type="entry name" value="IS200/IS605 family accessory protein TnpB-like domain"/>
    <property type="match status" value="1"/>
</dbReference>
<feature type="domain" description="Cas12f1-like TNB" evidence="6">
    <location>
        <begin position="114"/>
        <end position="185"/>
    </location>
</feature>
<dbReference type="EMBL" id="BEXT01000001">
    <property type="protein sequence ID" value="GBC59584.1"/>
    <property type="molecule type" value="Genomic_DNA"/>
</dbReference>
<evidence type="ECO:0000313" key="7">
    <source>
        <dbReference type="EMBL" id="GBC59584.1"/>
    </source>
</evidence>
<feature type="domain" description="Probable transposase IS891/IS1136/IS1341" evidence="5">
    <location>
        <begin position="11"/>
        <end position="94"/>
    </location>
</feature>
<dbReference type="InterPro" id="IPR001959">
    <property type="entry name" value="Transposase"/>
</dbReference>
<proteinExistence type="inferred from homology"/>
<keyword evidence="3" id="KW-0238">DNA-binding</keyword>
<evidence type="ECO:0000256" key="3">
    <source>
        <dbReference type="ARBA" id="ARBA00023125"/>
    </source>
</evidence>
<dbReference type="GO" id="GO:0032196">
    <property type="term" value="P:transposition"/>
    <property type="evidence" value="ECO:0007669"/>
    <property type="project" value="UniProtKB-KW"/>
</dbReference>
<name>A0A401FRJ2_9BACT</name>
<dbReference type="Pfam" id="PF01385">
    <property type="entry name" value="OrfB_IS605"/>
    <property type="match status" value="1"/>
</dbReference>
<sequence length="218" mass="24767">MTISPPFFDSADGSSFIIDGKKIKSITHRYNKETARLQSVRDHQNITEPTRRIINLNRKREFRISDYFNRAVKYITDYCVGNNIGNIVVGNFEGIKKGISHGKRNNQNFVQIPYGIFRRKLKSKCGQIGIELHSVEESYTSKTSFLDCELPQKHDQYLGKRVRRGLFRSGNGTLLNADVNGAAQILVKYLLRSNLNPDIVRGQAKGVVNAPARVKLLR</sequence>
<reference evidence="8" key="1">
    <citation type="submission" date="2017-11" db="EMBL/GenBank/DDBJ databases">
        <authorList>
            <person name="Watanabe M."/>
            <person name="Kojima H."/>
        </authorList>
    </citation>
    <scope>NUCLEOTIDE SEQUENCE [LARGE SCALE GENOMIC DNA]</scope>
    <source>
        <strain evidence="8">Tokyo 01</strain>
    </source>
</reference>